<protein>
    <recommendedName>
        <fullName evidence="4">DNA (cytosine-5)-methyltransferase 1 replication foci domain-containing protein</fullName>
    </recommendedName>
</protein>
<dbReference type="GeneID" id="30006478"/>
<dbReference type="STRING" id="1367422.A0A178ZUG2"/>
<comment type="caution">
    <text evidence="2">The sequence shown here is derived from an EMBL/GenBank/DDBJ whole genome shotgun (WGS) entry which is preliminary data.</text>
</comment>
<keyword evidence="3" id="KW-1185">Reference proteome</keyword>
<feature type="region of interest" description="Disordered" evidence="1">
    <location>
        <begin position="222"/>
        <end position="285"/>
    </location>
</feature>
<dbReference type="RefSeq" id="XP_018696448.1">
    <property type="nucleotide sequence ID" value="XM_018833824.1"/>
</dbReference>
<sequence length="522" mass="59384">MSTQPEERVLKPLDPVPDDVNDWPDFALRETKIFYQGKGRYADLLHASEETPLCVVGELMPLDDEQEHLALIDKPLYARIKIEKVTNYSFGQDDNSKPVIWAAGKAGWYEISPSDRYLSYYNDTLEAIDLFYFMVDQHQKLPRKRQKLGFLIDPFLTEYQKHTGYRINDDDEAMETIHKHHHFLLRQMLEEREGIDWSQTYLWKHLAETYADEVAELKAILARGNRNTQPEASDTSEEEETEEEDDDDDEDEDAEEGPQQDREDTSEESDGDQSEDSSEATSDSVVEIKAVPVDWTKTIWDMLNVLRKSANFNMRHCGIEEAATELQKLPAFFGSHEDAVAAFERSAEPLLKLMNEAKLRKKFNWSTRRIYDELEATLAGVVADETIKTPGKPDGAKPQRHRMKSVLRPSGASKSHKRARGFADEDEDEVMSDIPISSPVARRQAGPLPPSRMREGTADSGPSREDSPSRQLNGHPDPDALPELPPGPEAQEMLDLVAQEAKRVGRQHQTGHLQAFLGQWVV</sequence>
<feature type="compositionally biased region" description="Basic and acidic residues" evidence="1">
    <location>
        <begin position="452"/>
        <end position="468"/>
    </location>
</feature>
<evidence type="ECO:0000313" key="3">
    <source>
        <dbReference type="Proteomes" id="UP000078343"/>
    </source>
</evidence>
<name>A0A178ZUG2_9EURO</name>
<evidence type="ECO:0000313" key="2">
    <source>
        <dbReference type="EMBL" id="OAP63081.1"/>
    </source>
</evidence>
<feature type="region of interest" description="Disordered" evidence="1">
    <location>
        <begin position="386"/>
        <end position="508"/>
    </location>
</feature>
<dbReference type="EMBL" id="LVYI01000002">
    <property type="protein sequence ID" value="OAP63081.1"/>
    <property type="molecule type" value="Genomic_DNA"/>
</dbReference>
<evidence type="ECO:0008006" key="4">
    <source>
        <dbReference type="Google" id="ProtNLM"/>
    </source>
</evidence>
<feature type="compositionally biased region" description="Acidic residues" evidence="1">
    <location>
        <begin position="234"/>
        <end position="278"/>
    </location>
</feature>
<organism evidence="2 3">
    <name type="scientific">Fonsecaea erecta</name>
    <dbReference type="NCBI Taxonomy" id="1367422"/>
    <lineage>
        <taxon>Eukaryota</taxon>
        <taxon>Fungi</taxon>
        <taxon>Dikarya</taxon>
        <taxon>Ascomycota</taxon>
        <taxon>Pezizomycotina</taxon>
        <taxon>Eurotiomycetes</taxon>
        <taxon>Chaetothyriomycetidae</taxon>
        <taxon>Chaetothyriales</taxon>
        <taxon>Herpotrichiellaceae</taxon>
        <taxon>Fonsecaea</taxon>
    </lineage>
</organism>
<dbReference type="AlphaFoldDB" id="A0A178ZUG2"/>
<accession>A0A178ZUG2</accession>
<dbReference type="Proteomes" id="UP000078343">
    <property type="component" value="Unassembled WGS sequence"/>
</dbReference>
<gene>
    <name evidence="2" type="ORF">AYL99_02308</name>
</gene>
<dbReference type="OrthoDB" id="5382953at2759"/>
<proteinExistence type="predicted"/>
<evidence type="ECO:0000256" key="1">
    <source>
        <dbReference type="SAM" id="MobiDB-lite"/>
    </source>
</evidence>
<reference evidence="2 3" key="1">
    <citation type="submission" date="2016-04" db="EMBL/GenBank/DDBJ databases">
        <title>Draft genome of Fonsecaea erecta CBS 125763.</title>
        <authorList>
            <person name="Weiss V.A."/>
            <person name="Vicente V.A."/>
            <person name="Raittz R.T."/>
            <person name="Moreno L.F."/>
            <person name="De Souza E.M."/>
            <person name="Pedrosa F.O."/>
            <person name="Steffens M.B."/>
            <person name="Faoro H."/>
            <person name="Tadra-Sfeir M.Z."/>
            <person name="Najafzadeh M.J."/>
            <person name="Felipe M.S."/>
            <person name="Teixeira M."/>
            <person name="Sun J."/>
            <person name="Xi L."/>
            <person name="Gomes R."/>
            <person name="De Azevedo C.M."/>
            <person name="Salgado C.G."/>
            <person name="Da Silva M.B."/>
            <person name="Nascimento M.F."/>
            <person name="Queiroz-Telles F."/>
            <person name="Attili D.S."/>
            <person name="Gorbushina A."/>
        </authorList>
    </citation>
    <scope>NUCLEOTIDE SEQUENCE [LARGE SCALE GENOMIC DNA]</scope>
    <source>
        <strain evidence="2 3">CBS 125763</strain>
    </source>
</reference>